<evidence type="ECO:0000256" key="8">
    <source>
        <dbReference type="ARBA" id="ARBA00023125"/>
    </source>
</evidence>
<keyword evidence="18" id="KW-1185">Reference proteome</keyword>
<dbReference type="Gene3D" id="3.40.50.300">
    <property type="entry name" value="P-loop containing nucleotide triphosphate hydrolases"/>
    <property type="match status" value="3"/>
</dbReference>
<evidence type="ECO:0000256" key="4">
    <source>
        <dbReference type="ARBA" id="ARBA00022801"/>
    </source>
</evidence>
<gene>
    <name evidence="17" type="ORF">ACFPYJ_05580</name>
</gene>
<dbReference type="GO" id="GO:0008854">
    <property type="term" value="F:exodeoxyribonuclease V activity"/>
    <property type="evidence" value="ECO:0007669"/>
    <property type="project" value="UniProtKB-EC"/>
</dbReference>
<evidence type="ECO:0000256" key="6">
    <source>
        <dbReference type="ARBA" id="ARBA00022839"/>
    </source>
</evidence>
<dbReference type="InterPro" id="IPR000212">
    <property type="entry name" value="DNA_helicase_UvrD/REP"/>
</dbReference>
<dbReference type="EC" id="5.6.2.4" evidence="12"/>
<dbReference type="InterPro" id="IPR014016">
    <property type="entry name" value="UvrD-like_ATP-bd"/>
</dbReference>
<evidence type="ECO:0000259" key="15">
    <source>
        <dbReference type="PROSITE" id="PS51198"/>
    </source>
</evidence>
<keyword evidence="8" id="KW-0238">DNA-binding</keyword>
<evidence type="ECO:0000259" key="16">
    <source>
        <dbReference type="PROSITE" id="PS51217"/>
    </source>
</evidence>
<keyword evidence="1" id="KW-0540">Nuclease</keyword>
<dbReference type="RefSeq" id="WP_379187071.1">
    <property type="nucleotide sequence ID" value="NZ_JBHSOW010000018.1"/>
</dbReference>
<evidence type="ECO:0000256" key="13">
    <source>
        <dbReference type="ARBA" id="ARBA00048988"/>
    </source>
</evidence>
<keyword evidence="6" id="KW-0269">Exonuclease</keyword>
<dbReference type="SUPFAM" id="SSF52980">
    <property type="entry name" value="Restriction endonuclease-like"/>
    <property type="match status" value="1"/>
</dbReference>
<dbReference type="InterPro" id="IPR027417">
    <property type="entry name" value="P-loop_NTPase"/>
</dbReference>
<evidence type="ECO:0000256" key="7">
    <source>
        <dbReference type="ARBA" id="ARBA00022840"/>
    </source>
</evidence>
<protein>
    <recommendedName>
        <fullName evidence="12">DNA 3'-5' helicase</fullName>
        <ecNumber evidence="12">5.6.2.4</ecNumber>
    </recommendedName>
</protein>
<feature type="domain" description="UvrD-like helicase C-terminal" evidence="16">
    <location>
        <begin position="454"/>
        <end position="747"/>
    </location>
</feature>
<evidence type="ECO:0000256" key="5">
    <source>
        <dbReference type="ARBA" id="ARBA00022806"/>
    </source>
</evidence>
<evidence type="ECO:0000256" key="3">
    <source>
        <dbReference type="ARBA" id="ARBA00022763"/>
    </source>
</evidence>
<keyword evidence="3" id="KW-0227">DNA damage</keyword>
<evidence type="ECO:0000313" key="18">
    <source>
        <dbReference type="Proteomes" id="UP001596047"/>
    </source>
</evidence>
<organism evidence="17 18">
    <name type="scientific">Paenibacillus solisilvae</name>
    <dbReference type="NCBI Taxonomy" id="2486751"/>
    <lineage>
        <taxon>Bacteria</taxon>
        <taxon>Bacillati</taxon>
        <taxon>Bacillota</taxon>
        <taxon>Bacilli</taxon>
        <taxon>Bacillales</taxon>
        <taxon>Paenibacillaceae</taxon>
        <taxon>Paenibacillus</taxon>
    </lineage>
</organism>
<keyword evidence="4 14" id="KW-0378">Hydrolase</keyword>
<evidence type="ECO:0000256" key="14">
    <source>
        <dbReference type="PROSITE-ProRule" id="PRU00560"/>
    </source>
</evidence>
<keyword evidence="10" id="KW-0413">Isomerase</keyword>
<dbReference type="Gene3D" id="3.90.320.10">
    <property type="match status" value="1"/>
</dbReference>
<dbReference type="EMBL" id="JBHSOW010000018">
    <property type="protein sequence ID" value="MFC5648604.1"/>
    <property type="molecule type" value="Genomic_DNA"/>
</dbReference>
<dbReference type="InterPro" id="IPR014017">
    <property type="entry name" value="DNA_helicase_UvrD-like_C"/>
</dbReference>
<dbReference type="PANTHER" id="PTHR11070">
    <property type="entry name" value="UVRD / RECB / PCRA DNA HELICASE FAMILY MEMBER"/>
    <property type="match status" value="1"/>
</dbReference>
<dbReference type="PROSITE" id="PS51217">
    <property type="entry name" value="UVRD_HELICASE_CTER"/>
    <property type="match status" value="1"/>
</dbReference>
<accession>A0ABW0VV81</accession>
<name>A0ABW0VV81_9BACL</name>
<dbReference type="PROSITE" id="PS51198">
    <property type="entry name" value="UVRD_HELICASE_ATP_BIND"/>
    <property type="match status" value="1"/>
</dbReference>
<dbReference type="Proteomes" id="UP001596047">
    <property type="component" value="Unassembled WGS sequence"/>
</dbReference>
<evidence type="ECO:0000256" key="1">
    <source>
        <dbReference type="ARBA" id="ARBA00022722"/>
    </source>
</evidence>
<dbReference type="Pfam" id="PF13361">
    <property type="entry name" value="UvrD_C"/>
    <property type="match status" value="1"/>
</dbReference>
<dbReference type="SUPFAM" id="SSF52540">
    <property type="entry name" value="P-loop containing nucleoside triphosphate hydrolases"/>
    <property type="match status" value="1"/>
</dbReference>
<dbReference type="Gene3D" id="1.10.486.10">
    <property type="entry name" value="PCRA, domain 4"/>
    <property type="match status" value="1"/>
</dbReference>
<proteinExistence type="predicted"/>
<dbReference type="Pfam" id="PF00580">
    <property type="entry name" value="UvrD-helicase"/>
    <property type="match status" value="1"/>
</dbReference>
<keyword evidence="2 14" id="KW-0547">Nucleotide-binding</keyword>
<feature type="binding site" evidence="14">
    <location>
        <begin position="25"/>
        <end position="32"/>
    </location>
    <ligand>
        <name>ATP</name>
        <dbReference type="ChEBI" id="CHEBI:30616"/>
    </ligand>
</feature>
<evidence type="ECO:0000256" key="2">
    <source>
        <dbReference type="ARBA" id="ARBA00022741"/>
    </source>
</evidence>
<comment type="catalytic activity">
    <reaction evidence="13">
        <text>ATP + H2O = ADP + phosphate + H(+)</text>
        <dbReference type="Rhea" id="RHEA:13065"/>
        <dbReference type="ChEBI" id="CHEBI:15377"/>
        <dbReference type="ChEBI" id="CHEBI:15378"/>
        <dbReference type="ChEBI" id="CHEBI:30616"/>
        <dbReference type="ChEBI" id="CHEBI:43474"/>
        <dbReference type="ChEBI" id="CHEBI:456216"/>
        <dbReference type="EC" id="5.6.2.4"/>
    </reaction>
</comment>
<dbReference type="InterPro" id="IPR011604">
    <property type="entry name" value="PDDEXK-like_dom_sf"/>
</dbReference>
<dbReference type="InterPro" id="IPR038726">
    <property type="entry name" value="PDDEXK_AddAB-type"/>
</dbReference>
<keyword evidence="9" id="KW-0234">DNA repair</keyword>
<keyword evidence="7 14" id="KW-0067">ATP-binding</keyword>
<dbReference type="PANTHER" id="PTHR11070:SF23">
    <property type="entry name" value="RECBCD ENZYME SUBUNIT RECB"/>
    <property type="match status" value="1"/>
</dbReference>
<dbReference type="InterPro" id="IPR011335">
    <property type="entry name" value="Restrct_endonuc-II-like"/>
</dbReference>
<comment type="catalytic activity">
    <reaction evidence="11">
        <text>Couples ATP hydrolysis with the unwinding of duplex DNA by translocating in the 3'-5' direction.</text>
        <dbReference type="EC" id="5.6.2.4"/>
    </reaction>
</comment>
<evidence type="ECO:0000256" key="10">
    <source>
        <dbReference type="ARBA" id="ARBA00023235"/>
    </source>
</evidence>
<evidence type="ECO:0000313" key="17">
    <source>
        <dbReference type="EMBL" id="MFC5648604.1"/>
    </source>
</evidence>
<evidence type="ECO:0000256" key="12">
    <source>
        <dbReference type="ARBA" id="ARBA00034808"/>
    </source>
</evidence>
<keyword evidence="5 14" id="KW-0347">Helicase</keyword>
<dbReference type="Pfam" id="PF12705">
    <property type="entry name" value="PDDEXK_1"/>
    <property type="match status" value="1"/>
</dbReference>
<reference evidence="18" key="1">
    <citation type="journal article" date="2019" name="Int. J. Syst. Evol. Microbiol.">
        <title>The Global Catalogue of Microorganisms (GCM) 10K type strain sequencing project: providing services to taxonomists for standard genome sequencing and annotation.</title>
        <authorList>
            <consortium name="The Broad Institute Genomics Platform"/>
            <consortium name="The Broad Institute Genome Sequencing Center for Infectious Disease"/>
            <person name="Wu L."/>
            <person name="Ma J."/>
        </authorList>
    </citation>
    <scope>NUCLEOTIDE SEQUENCE [LARGE SCALE GENOMIC DNA]</scope>
    <source>
        <strain evidence="18">CGMCC 1.3240</strain>
    </source>
</reference>
<evidence type="ECO:0000256" key="9">
    <source>
        <dbReference type="ARBA" id="ARBA00023204"/>
    </source>
</evidence>
<sequence length="1101" mass="124727">MIKRMDDEARSRILSDLNTTLMVEAGAGSGKTTSLVGRMLSLVRTGASSVQAIAAITFTNKASEELWERFRLALERESNRTHGVEQERLQAALRHIDQCFIGTIHSFCGMLLRERPIEAGLDPLFVEIDEDGEKAFQSQCWDDYLAMLRENGSETELNELLRLEVDIVTLRRVYERVSIFSDVQIPTDPRALKPDIDRIRLSLFPLMEEAYPFIPSNEPEKGWDTLQKLLREVKRQEQYIDHTDEIAFLRLAKRFNRKLKVTQKYWHDKKQAKAFLDRFHEWQIKVLFPFLEDWQVYLYPKLIGFVVPIVRYCEQRRRSSGMISFQDLLERATGLLREHGEVRAYYAERFERLLVDEFQDTDPIQAEMMFLLAGGGAGTDSIDWRKLNPRPGSLFIVGDPKQSIYRFRRADISIYNEVKERVAACGDVLTLSSNFRSVPSIGDFVNYQFINRFPAIASEEQAAFVRMETQMANPGDKEHKVDHGIKAISYPKLIGGKHQIAETDAKRIASYIAWACSKGNLQIQEKAEANGEWLLRDAVPGDFLILLKTKEFLHLYAEYLDRYGIAADTSGSAVLYEEMLAVAELAKLLNDSTDHAALLAVLRGMLFGISDRALMAYKREGHSFSYYLGPTVADCSETSRPIAEALAQLRLYSDWVRRLPALAALMRIIEDCGLLSYIAVQEAGAIRAGSMIKLLHILQGEPEAVSSWPALTMFLSQATQGRGLESMSLYAGGSGAVRIMNLHKAKGLEAPVVFLACPCGESDHDADQFIDRGKVPGEGYFTITRKLYEHVDEVIAQPPGWTDMSEKERLFMNAEKDRLLYVAATRAKQLLVVSLYPEQPAKCPWSSLMEGMEHVPELSVLEQKPTPRQAYTGEPRLHEFHMELSSQLEEVSRASYKQVSVTELTKSVGDAPEWSSKGRGQAFGSVVHRCLEALGIGRIELPELTAYVQFLAGQEELASEFVPAAAETVLNVLGSELWQRSLRAKRRLHEVSLYLTKRTDGIDDTNDAHSVLGNTEVAAAGDLTLESVYVKGVIDFLFEEEDGWVIVDFKTDVFELEKEADFVRFYKPQVQVYANEWSRSFGYTVKETGLFFTQHQKYVKL</sequence>
<evidence type="ECO:0000256" key="11">
    <source>
        <dbReference type="ARBA" id="ARBA00034617"/>
    </source>
</evidence>
<feature type="domain" description="UvrD-like helicase ATP-binding" evidence="15">
    <location>
        <begin position="4"/>
        <end position="438"/>
    </location>
</feature>
<comment type="caution">
    <text evidence="17">The sequence shown here is derived from an EMBL/GenBank/DDBJ whole genome shotgun (WGS) entry which is preliminary data.</text>
</comment>